<reference evidence="3" key="1">
    <citation type="journal article" date="2019" name="Int. J. Syst. Evol. Microbiol.">
        <title>The Global Catalogue of Microorganisms (GCM) 10K type strain sequencing project: providing services to taxonomists for standard genome sequencing and annotation.</title>
        <authorList>
            <consortium name="The Broad Institute Genomics Platform"/>
            <consortium name="The Broad Institute Genome Sequencing Center for Infectious Disease"/>
            <person name="Wu L."/>
            <person name="Ma J."/>
        </authorList>
    </citation>
    <scope>NUCLEOTIDE SEQUENCE [LARGE SCALE GENOMIC DNA]</scope>
    <source>
        <strain evidence="3">KCTC 13193</strain>
    </source>
</reference>
<evidence type="ECO:0000313" key="3">
    <source>
        <dbReference type="Proteomes" id="UP001595387"/>
    </source>
</evidence>
<comment type="caution">
    <text evidence="2">The sequence shown here is derived from an EMBL/GenBank/DDBJ whole genome shotgun (WGS) entry which is preliminary data.</text>
</comment>
<dbReference type="EMBL" id="JBHRRZ010000003">
    <property type="protein sequence ID" value="MFC2947345.1"/>
    <property type="molecule type" value="Genomic_DNA"/>
</dbReference>
<dbReference type="Proteomes" id="UP001595387">
    <property type="component" value="Unassembled WGS sequence"/>
</dbReference>
<gene>
    <name evidence="2" type="ORF">ACFODW_03050</name>
</gene>
<keyword evidence="3" id="KW-1185">Reference proteome</keyword>
<proteinExistence type="predicted"/>
<dbReference type="RefSeq" id="WP_390302779.1">
    <property type="nucleotide sequence ID" value="NZ_JBHRRZ010000003.1"/>
</dbReference>
<evidence type="ECO:0000313" key="2">
    <source>
        <dbReference type="EMBL" id="MFC2947345.1"/>
    </source>
</evidence>
<evidence type="ECO:0000256" key="1">
    <source>
        <dbReference type="SAM" id="MobiDB-lite"/>
    </source>
</evidence>
<organism evidence="2 3">
    <name type="scientific">Virgibacillus sediminis</name>
    <dbReference type="NCBI Taxonomy" id="202260"/>
    <lineage>
        <taxon>Bacteria</taxon>
        <taxon>Bacillati</taxon>
        <taxon>Bacillota</taxon>
        <taxon>Bacilli</taxon>
        <taxon>Bacillales</taxon>
        <taxon>Bacillaceae</taxon>
        <taxon>Virgibacillus</taxon>
    </lineage>
</organism>
<feature type="compositionally biased region" description="Polar residues" evidence="1">
    <location>
        <begin position="13"/>
        <end position="22"/>
    </location>
</feature>
<name>A0ABV7A3D3_9BACI</name>
<sequence length="54" mass="5838">MHLQRSGVAGSPEMQSVPTSSPSARLNGFYQSHYSWPGALQMCTCYQSGLSDSL</sequence>
<accession>A0ABV7A3D3</accession>
<protein>
    <submittedName>
        <fullName evidence="2">Uncharacterized protein</fullName>
    </submittedName>
</protein>
<feature type="region of interest" description="Disordered" evidence="1">
    <location>
        <begin position="1"/>
        <end position="22"/>
    </location>
</feature>